<protein>
    <submittedName>
        <fullName evidence="10">Type II secretion system F family protein</fullName>
    </submittedName>
    <submittedName>
        <fullName evidence="11">Type IV pilus assembly protein PilC</fullName>
    </submittedName>
</protein>
<comment type="similarity">
    <text evidence="2">Belongs to the GSP F family.</text>
</comment>
<keyword evidence="4" id="KW-0997">Cell inner membrane</keyword>
<dbReference type="Gene3D" id="1.20.81.30">
    <property type="entry name" value="Type II secretion system (T2SS), domain F"/>
    <property type="match status" value="2"/>
</dbReference>
<evidence type="ECO:0000256" key="6">
    <source>
        <dbReference type="ARBA" id="ARBA00022989"/>
    </source>
</evidence>
<feature type="domain" description="Type II secretion system protein GspF" evidence="9">
    <location>
        <begin position="64"/>
        <end position="187"/>
    </location>
</feature>
<dbReference type="PANTHER" id="PTHR30012">
    <property type="entry name" value="GENERAL SECRETION PATHWAY PROTEIN"/>
    <property type="match status" value="1"/>
</dbReference>
<evidence type="ECO:0000256" key="4">
    <source>
        <dbReference type="ARBA" id="ARBA00022519"/>
    </source>
</evidence>
<evidence type="ECO:0000256" key="2">
    <source>
        <dbReference type="ARBA" id="ARBA00005745"/>
    </source>
</evidence>
<evidence type="ECO:0000256" key="7">
    <source>
        <dbReference type="ARBA" id="ARBA00023136"/>
    </source>
</evidence>
<name>A0A318KUC4_9FIRM</name>
<feature type="transmembrane region" description="Helical" evidence="8">
    <location>
        <begin position="169"/>
        <end position="190"/>
    </location>
</feature>
<reference evidence="11 12" key="1">
    <citation type="submission" date="2018-05" db="EMBL/GenBank/DDBJ databases">
        <title>Genomic Encyclopedia of Type Strains, Phase IV (KMG-IV): sequencing the most valuable type-strain genomes for metagenomic binning, comparative biology and taxonomic classification.</title>
        <authorList>
            <person name="Goeker M."/>
        </authorList>
    </citation>
    <scope>NUCLEOTIDE SEQUENCE [LARGE SCALE GENOMIC DNA]</scope>
    <source>
        <strain evidence="11 12">JC118</strain>
    </source>
</reference>
<dbReference type="InterPro" id="IPR018076">
    <property type="entry name" value="T2SS_GspF_dom"/>
</dbReference>
<evidence type="ECO:0000256" key="1">
    <source>
        <dbReference type="ARBA" id="ARBA00004429"/>
    </source>
</evidence>
<keyword evidence="3" id="KW-1003">Cell membrane</keyword>
<comment type="caution">
    <text evidence="11">The sequence shown here is derived from an EMBL/GenBank/DDBJ whole genome shotgun (WGS) entry which is preliminary data.</text>
</comment>
<dbReference type="STRING" id="1034346.GCA_000313565_02138"/>
<dbReference type="OrthoDB" id="9805682at2"/>
<evidence type="ECO:0000313" key="12">
    <source>
        <dbReference type="Proteomes" id="UP000247612"/>
    </source>
</evidence>
<keyword evidence="6 8" id="KW-1133">Transmembrane helix</keyword>
<evidence type="ECO:0000256" key="8">
    <source>
        <dbReference type="SAM" id="Phobius"/>
    </source>
</evidence>
<feature type="transmembrane region" description="Helical" evidence="8">
    <location>
        <begin position="369"/>
        <end position="392"/>
    </location>
</feature>
<dbReference type="InterPro" id="IPR042094">
    <property type="entry name" value="T2SS_GspF_sf"/>
</dbReference>
<feature type="transmembrane region" description="Helical" evidence="8">
    <location>
        <begin position="216"/>
        <end position="233"/>
    </location>
</feature>
<evidence type="ECO:0000256" key="3">
    <source>
        <dbReference type="ARBA" id="ARBA00022475"/>
    </source>
</evidence>
<dbReference type="EMBL" id="JALDAW010000002">
    <property type="protein sequence ID" value="MDY5166554.1"/>
    <property type="molecule type" value="Genomic_DNA"/>
</dbReference>
<dbReference type="InterPro" id="IPR003004">
    <property type="entry name" value="GspF/PilC"/>
</dbReference>
<dbReference type="EMBL" id="QJKH01000003">
    <property type="protein sequence ID" value="PXX80448.1"/>
    <property type="molecule type" value="Genomic_DNA"/>
</dbReference>
<dbReference type="Proteomes" id="UP001276902">
    <property type="component" value="Unassembled WGS sequence"/>
</dbReference>
<accession>A0A318KUC4</accession>
<evidence type="ECO:0000313" key="10">
    <source>
        <dbReference type="EMBL" id="MDY5166554.1"/>
    </source>
</evidence>
<evidence type="ECO:0000256" key="5">
    <source>
        <dbReference type="ARBA" id="ARBA00022692"/>
    </source>
</evidence>
<feature type="domain" description="Type II secretion system protein GspF" evidence="9">
    <location>
        <begin position="265"/>
        <end position="387"/>
    </location>
</feature>
<proteinExistence type="inferred from homology"/>
<dbReference type="PANTHER" id="PTHR30012:SF0">
    <property type="entry name" value="TYPE II SECRETION SYSTEM PROTEIN F-RELATED"/>
    <property type="match status" value="1"/>
</dbReference>
<organism evidence="11 12">
    <name type="scientific">Dielma fastidiosa</name>
    <dbReference type="NCBI Taxonomy" id="1034346"/>
    <lineage>
        <taxon>Bacteria</taxon>
        <taxon>Bacillati</taxon>
        <taxon>Bacillota</taxon>
        <taxon>Erysipelotrichia</taxon>
        <taxon>Erysipelotrichales</taxon>
        <taxon>Erysipelotrichaceae</taxon>
        <taxon>Dielma</taxon>
    </lineage>
</organism>
<keyword evidence="7 8" id="KW-0472">Membrane</keyword>
<evidence type="ECO:0000259" key="9">
    <source>
        <dbReference type="Pfam" id="PF00482"/>
    </source>
</evidence>
<dbReference type="FunFam" id="1.20.81.30:FF:000001">
    <property type="entry name" value="Type II secretion system protein F"/>
    <property type="match status" value="1"/>
</dbReference>
<dbReference type="Proteomes" id="UP000247612">
    <property type="component" value="Unassembled WGS sequence"/>
</dbReference>
<dbReference type="PRINTS" id="PR00812">
    <property type="entry name" value="BCTERIALGSPF"/>
</dbReference>
<keyword evidence="5 8" id="KW-0812">Transmembrane</keyword>
<sequence>MLKYIYNAKQRDGSLVKGEIEASDTNDFLIKLKDMQLYCISYKIIDDFENHSNFKMKGKDLVLFSRQMSVMLSAGVSVVRAVDILYEKSENQRMKECYRRLYERLQQGRELSYAMDAEGNTFPKLLIRMIRSGEISGSLDTTLERMADHYEKENKLSNKIKNAMLYPKILCGVCIVVVIAVITFILPSFFQLYEGQALPLPTQIMIWISDFITSKWYILIVAAVAVYLFWIWFKRIPAVRFKLDHLKLVMPIFGKLNKTILSSRFANTFATLYASGVNVIEILEICSDILDNTWITDCFKRIITRVSNGEYMSTAIGAEDIFEPMLMSMLFIGEESGRLDEILNKAADFYDEEANAATEKMVSMIEPMLIIVMGVVVCFIIVAIMLPMYGMLDNVS</sequence>
<gene>
    <name evidence="11" type="ORF">DES51_10339</name>
    <name evidence="10" type="ORF">MQE39_00230</name>
</gene>
<dbReference type="GO" id="GO:0005886">
    <property type="term" value="C:plasma membrane"/>
    <property type="evidence" value="ECO:0007669"/>
    <property type="project" value="UniProtKB-SubCell"/>
</dbReference>
<comment type="subcellular location">
    <subcellularLocation>
        <location evidence="1">Cell inner membrane</location>
        <topology evidence="1">Multi-pass membrane protein</topology>
    </subcellularLocation>
</comment>
<keyword evidence="12" id="KW-1185">Reference proteome</keyword>
<reference evidence="10" key="2">
    <citation type="submission" date="2022-03" db="EMBL/GenBank/DDBJ databases">
        <title>First case of bacteraemia caused by Dielma fastidiosa in a patient hospitalised with diverticulitis.</title>
        <authorList>
            <person name="Forman-Ankjaer B."/>
            <person name="Hvid-Jensen F."/>
            <person name="Kobel C.M."/>
            <person name="Greve T."/>
        </authorList>
    </citation>
    <scope>NUCLEOTIDE SEQUENCE</scope>
    <source>
        <strain evidence="10">AUH_DF_2021</strain>
    </source>
</reference>
<dbReference type="GeneID" id="94441389"/>
<dbReference type="RefSeq" id="WP_022938440.1">
    <property type="nucleotide sequence ID" value="NZ_BAABZA010000009.1"/>
</dbReference>
<evidence type="ECO:0000313" key="11">
    <source>
        <dbReference type="EMBL" id="PXX80448.1"/>
    </source>
</evidence>
<dbReference type="Pfam" id="PF00482">
    <property type="entry name" value="T2SSF"/>
    <property type="match status" value="2"/>
</dbReference>
<dbReference type="AlphaFoldDB" id="A0A318KUC4"/>